<reference evidence="2" key="1">
    <citation type="journal article" date="2020" name="Stud. Mycol.">
        <title>101 Dothideomycetes genomes: a test case for predicting lifestyles and emergence of pathogens.</title>
        <authorList>
            <person name="Haridas S."/>
            <person name="Albert R."/>
            <person name="Binder M."/>
            <person name="Bloem J."/>
            <person name="Labutti K."/>
            <person name="Salamov A."/>
            <person name="Andreopoulos B."/>
            <person name="Baker S."/>
            <person name="Barry K."/>
            <person name="Bills G."/>
            <person name="Bluhm B."/>
            <person name="Cannon C."/>
            <person name="Castanera R."/>
            <person name="Culley D."/>
            <person name="Daum C."/>
            <person name="Ezra D."/>
            <person name="Gonzalez J."/>
            <person name="Henrissat B."/>
            <person name="Kuo A."/>
            <person name="Liang C."/>
            <person name="Lipzen A."/>
            <person name="Lutzoni F."/>
            <person name="Magnuson J."/>
            <person name="Mondo S."/>
            <person name="Nolan M."/>
            <person name="Ohm R."/>
            <person name="Pangilinan J."/>
            <person name="Park H.-J."/>
            <person name="Ramirez L."/>
            <person name="Alfaro M."/>
            <person name="Sun H."/>
            <person name="Tritt A."/>
            <person name="Yoshinaga Y."/>
            <person name="Zwiers L.-H."/>
            <person name="Turgeon B."/>
            <person name="Goodwin S."/>
            <person name="Spatafora J."/>
            <person name="Crous P."/>
            <person name="Grigoriev I."/>
        </authorList>
    </citation>
    <scope>NUCLEOTIDE SEQUENCE</scope>
    <source>
        <strain evidence="2">CBS 262.69</strain>
    </source>
</reference>
<dbReference type="EMBL" id="ML996707">
    <property type="protein sequence ID" value="KAF2396370.1"/>
    <property type="molecule type" value="Genomic_DNA"/>
</dbReference>
<protein>
    <recommendedName>
        <fullName evidence="4">F-box domain-containing protein</fullName>
    </recommendedName>
</protein>
<gene>
    <name evidence="2" type="ORF">EJ06DRAFT_559941</name>
</gene>
<dbReference type="OrthoDB" id="62952at2759"/>
<accession>A0A6G1HK35</accession>
<dbReference type="InterPro" id="IPR038883">
    <property type="entry name" value="AN11006-like"/>
</dbReference>
<evidence type="ECO:0000313" key="3">
    <source>
        <dbReference type="Proteomes" id="UP000799640"/>
    </source>
</evidence>
<evidence type="ECO:0000313" key="2">
    <source>
        <dbReference type="EMBL" id="KAF2396370.1"/>
    </source>
</evidence>
<feature type="compositionally biased region" description="Low complexity" evidence="1">
    <location>
        <begin position="34"/>
        <end position="46"/>
    </location>
</feature>
<feature type="compositionally biased region" description="Pro residues" evidence="1">
    <location>
        <begin position="47"/>
        <end position="58"/>
    </location>
</feature>
<evidence type="ECO:0000256" key="1">
    <source>
        <dbReference type="SAM" id="MobiDB-lite"/>
    </source>
</evidence>
<dbReference type="AlphaFoldDB" id="A0A6G1HK35"/>
<feature type="region of interest" description="Disordered" evidence="1">
    <location>
        <begin position="1"/>
        <end position="107"/>
    </location>
</feature>
<dbReference type="Proteomes" id="UP000799640">
    <property type="component" value="Unassembled WGS sequence"/>
</dbReference>
<sequence length="336" mass="36731">MAYPADESALSLPPSDEDMLDVSAPLHWQPSPSPGAQQQPQSSTPAPSTPPLPSPTTTPPQRHSTRHRAPPAPSPKPSPTLTTPPSVDVPMPDAPPSPESWSHDPGVRASPLFRLPRELRDAIYSHCLTAAEAIPWPIANLSAGICTPLLRVCRAVHRETWPLLYAKNTLSFAHPSDANMFLYAHNRAQARMLKSLRLMVRDRDVRALWTGYLSSTAPGRSLMADYPSLEEVHVCLRMVGWAGHAAQGADVVERFRRWGGDRALKELCLSVEGRAPVGADVRVVMLYRVARGDVDLLWRMFPGKFQRRGGGVRTAWECVFGASVALEVEGVDVEGA</sequence>
<evidence type="ECO:0008006" key="4">
    <source>
        <dbReference type="Google" id="ProtNLM"/>
    </source>
</evidence>
<name>A0A6G1HK35_9PEZI</name>
<dbReference type="PANTHER" id="PTHR42085">
    <property type="entry name" value="F-BOX DOMAIN-CONTAINING PROTEIN"/>
    <property type="match status" value="1"/>
</dbReference>
<proteinExistence type="predicted"/>
<keyword evidence="3" id="KW-1185">Reference proteome</keyword>
<dbReference type="PANTHER" id="PTHR42085:SF1">
    <property type="entry name" value="F-BOX DOMAIN-CONTAINING PROTEIN"/>
    <property type="match status" value="1"/>
</dbReference>
<organism evidence="2 3">
    <name type="scientific">Trichodelitschia bisporula</name>
    <dbReference type="NCBI Taxonomy" id="703511"/>
    <lineage>
        <taxon>Eukaryota</taxon>
        <taxon>Fungi</taxon>
        <taxon>Dikarya</taxon>
        <taxon>Ascomycota</taxon>
        <taxon>Pezizomycotina</taxon>
        <taxon>Dothideomycetes</taxon>
        <taxon>Dothideomycetes incertae sedis</taxon>
        <taxon>Phaeotrichales</taxon>
        <taxon>Phaeotrichaceae</taxon>
        <taxon>Trichodelitschia</taxon>
    </lineage>
</organism>